<protein>
    <submittedName>
        <fullName evidence="4">PhzF family phenazine biosynthesis isomerase</fullName>
    </submittedName>
</protein>
<dbReference type="InterPro" id="IPR003719">
    <property type="entry name" value="Phenazine_PhzF-like"/>
</dbReference>
<dbReference type="SUPFAM" id="SSF54506">
    <property type="entry name" value="Diaminopimelate epimerase-like"/>
    <property type="match status" value="1"/>
</dbReference>
<evidence type="ECO:0000256" key="3">
    <source>
        <dbReference type="SAM" id="MobiDB-lite"/>
    </source>
</evidence>
<proteinExistence type="inferred from homology"/>
<accession>A0ABU2T1P9</accession>
<evidence type="ECO:0000313" key="4">
    <source>
        <dbReference type="EMBL" id="MDT0454534.1"/>
    </source>
</evidence>
<dbReference type="Gene3D" id="3.10.310.10">
    <property type="entry name" value="Diaminopimelate Epimerase, Chain A, domain 1"/>
    <property type="match status" value="2"/>
</dbReference>
<evidence type="ECO:0000256" key="1">
    <source>
        <dbReference type="ARBA" id="ARBA00008270"/>
    </source>
</evidence>
<dbReference type="Pfam" id="PF02567">
    <property type="entry name" value="PhzC-PhzF"/>
    <property type="match status" value="1"/>
</dbReference>
<dbReference type="Proteomes" id="UP001180551">
    <property type="component" value="Unassembled WGS sequence"/>
</dbReference>
<dbReference type="GO" id="GO:0016853">
    <property type="term" value="F:isomerase activity"/>
    <property type="evidence" value="ECO:0007669"/>
    <property type="project" value="UniProtKB-KW"/>
</dbReference>
<sequence>MTSSTSPRTSRHTSPVGRDSRPDALVSPDTVRNANTLRSSDTVEVLRYAAFTTDPAGGNPAGVVLDAESLDEARMLAIAADVGYSETAFVTAHDIAARRYRLRYFSPRAEVAFCGHATIATAVALASRYGTGELLFDTPAGEIRVGTGLVDGLTQATLTSVPAHSHPAEDATQVEPVLRALRWTRDDLDDDLPPHIAFAGNDHLVLGVRSRAQLAALDYDFDALHDLMRQHGWTTVHLVHRAGPGRLDFHARDPFPVGGVVEDPATGAAAAAFGGYLRALGLVTQSLRVHIRQGEDMGRPSDLYVDLDPDDPQVRVTGQAVPLPAPGR</sequence>
<dbReference type="PANTHER" id="PTHR13774">
    <property type="entry name" value="PHENAZINE BIOSYNTHESIS PROTEIN"/>
    <property type="match status" value="1"/>
</dbReference>
<gene>
    <name evidence="4" type="ORF">RM550_02125</name>
</gene>
<dbReference type="EMBL" id="JAVRFE010000002">
    <property type="protein sequence ID" value="MDT0454534.1"/>
    <property type="molecule type" value="Genomic_DNA"/>
</dbReference>
<organism evidence="4 5">
    <name type="scientific">Streptomyces mooreae</name>
    <dbReference type="NCBI Taxonomy" id="3075523"/>
    <lineage>
        <taxon>Bacteria</taxon>
        <taxon>Bacillati</taxon>
        <taxon>Actinomycetota</taxon>
        <taxon>Actinomycetes</taxon>
        <taxon>Kitasatosporales</taxon>
        <taxon>Streptomycetaceae</taxon>
        <taxon>Streptomyces</taxon>
    </lineage>
</organism>
<feature type="region of interest" description="Disordered" evidence="3">
    <location>
        <begin position="1"/>
        <end position="28"/>
    </location>
</feature>
<dbReference type="PANTHER" id="PTHR13774:SF39">
    <property type="entry name" value="BIOSYNTHESIS PROTEIN, PUTATIVE-RELATED"/>
    <property type="match status" value="1"/>
</dbReference>
<evidence type="ECO:0000256" key="2">
    <source>
        <dbReference type="ARBA" id="ARBA00023235"/>
    </source>
</evidence>
<keyword evidence="2 4" id="KW-0413">Isomerase</keyword>
<feature type="compositionally biased region" description="Low complexity" evidence="3">
    <location>
        <begin position="1"/>
        <end position="15"/>
    </location>
</feature>
<dbReference type="NCBIfam" id="TIGR00654">
    <property type="entry name" value="PhzF_family"/>
    <property type="match status" value="1"/>
</dbReference>
<dbReference type="PIRSF" id="PIRSF016184">
    <property type="entry name" value="PhzC_PhzF"/>
    <property type="match status" value="1"/>
</dbReference>
<dbReference type="RefSeq" id="WP_311621973.1">
    <property type="nucleotide sequence ID" value="NZ_JAVRFE010000002.1"/>
</dbReference>
<reference evidence="4" key="1">
    <citation type="submission" date="2024-05" db="EMBL/GenBank/DDBJ databases">
        <title>30 novel species of actinomycetes from the DSMZ collection.</title>
        <authorList>
            <person name="Nouioui I."/>
        </authorList>
    </citation>
    <scope>NUCLEOTIDE SEQUENCE</scope>
    <source>
        <strain evidence="4">DSM 41527</strain>
    </source>
</reference>
<name>A0ABU2T1P9_9ACTN</name>
<keyword evidence="5" id="KW-1185">Reference proteome</keyword>
<comment type="similarity">
    <text evidence="1">Belongs to the PhzF family.</text>
</comment>
<evidence type="ECO:0000313" key="5">
    <source>
        <dbReference type="Proteomes" id="UP001180551"/>
    </source>
</evidence>
<comment type="caution">
    <text evidence="4">The sequence shown here is derived from an EMBL/GenBank/DDBJ whole genome shotgun (WGS) entry which is preliminary data.</text>
</comment>